<comment type="caution">
    <text evidence="1">The sequence shown here is derived from an EMBL/GenBank/DDBJ whole genome shotgun (WGS) entry which is preliminary data.</text>
</comment>
<name>A0A9D3WM77_9SAUR</name>
<dbReference type="EMBL" id="JAHDVG010000487">
    <property type="protein sequence ID" value="KAH1166059.1"/>
    <property type="molecule type" value="Genomic_DNA"/>
</dbReference>
<evidence type="ECO:0000313" key="2">
    <source>
        <dbReference type="Proteomes" id="UP000827986"/>
    </source>
</evidence>
<sequence length="107" mass="11845">MIWEDFLLSLQELFHEKEIAKTGPSEILSKVAELKETSTLSMLSVDMENKENGSLDVKNSVENGRPPDPADWAVADVVNYFRTAGFEEQANAFQEQVNGIGLTVTAL</sequence>
<evidence type="ECO:0000313" key="1">
    <source>
        <dbReference type="EMBL" id="KAH1166059.1"/>
    </source>
</evidence>
<evidence type="ECO:0008006" key="3">
    <source>
        <dbReference type="Google" id="ProtNLM"/>
    </source>
</evidence>
<organism evidence="1 2">
    <name type="scientific">Mauremys mutica</name>
    <name type="common">yellowpond turtle</name>
    <dbReference type="NCBI Taxonomy" id="74926"/>
    <lineage>
        <taxon>Eukaryota</taxon>
        <taxon>Metazoa</taxon>
        <taxon>Chordata</taxon>
        <taxon>Craniata</taxon>
        <taxon>Vertebrata</taxon>
        <taxon>Euteleostomi</taxon>
        <taxon>Archelosauria</taxon>
        <taxon>Testudinata</taxon>
        <taxon>Testudines</taxon>
        <taxon>Cryptodira</taxon>
        <taxon>Durocryptodira</taxon>
        <taxon>Testudinoidea</taxon>
        <taxon>Geoemydidae</taxon>
        <taxon>Geoemydinae</taxon>
        <taxon>Mauremys</taxon>
    </lineage>
</organism>
<accession>A0A9D3WM77</accession>
<keyword evidence="2" id="KW-1185">Reference proteome</keyword>
<proteinExistence type="predicted"/>
<reference evidence="1" key="1">
    <citation type="submission" date="2021-09" db="EMBL/GenBank/DDBJ databases">
        <title>The genome of Mauremys mutica provides insights into the evolution of semi-aquatic lifestyle.</title>
        <authorList>
            <person name="Gong S."/>
            <person name="Gao Y."/>
        </authorList>
    </citation>
    <scope>NUCLEOTIDE SEQUENCE</scope>
    <source>
        <strain evidence="1">MM-2020</strain>
        <tissue evidence="1">Muscle</tissue>
    </source>
</reference>
<dbReference type="Proteomes" id="UP000827986">
    <property type="component" value="Unassembled WGS sequence"/>
</dbReference>
<protein>
    <recommendedName>
        <fullName evidence="3">Sterile alpha motif domain-containing protein 13</fullName>
    </recommendedName>
</protein>
<dbReference type="AlphaFoldDB" id="A0A9D3WM77"/>
<gene>
    <name evidence="1" type="ORF">KIL84_015231</name>
</gene>